<dbReference type="Pfam" id="PF17881">
    <property type="entry name" value="TseB"/>
    <property type="match status" value="1"/>
</dbReference>
<evidence type="ECO:0000313" key="3">
    <source>
        <dbReference type="EMBL" id="GIO30915.1"/>
    </source>
</evidence>
<gene>
    <name evidence="3" type="ORF">J2TS6_20560</name>
</gene>
<organism evidence="3 4">
    <name type="scientific">Paenibacillus albilobatus</name>
    <dbReference type="NCBI Taxonomy" id="2716884"/>
    <lineage>
        <taxon>Bacteria</taxon>
        <taxon>Bacillati</taxon>
        <taxon>Bacillota</taxon>
        <taxon>Bacilli</taxon>
        <taxon>Bacillales</taxon>
        <taxon>Paenibacillaceae</taxon>
        <taxon>Paenibacillus</taxon>
    </lineage>
</organism>
<accession>A0A919XH94</accession>
<comment type="caution">
    <text evidence="3">The sequence shown here is derived from an EMBL/GenBank/DDBJ whole genome shotgun (WGS) entry which is preliminary data.</text>
</comment>
<proteinExistence type="predicted"/>
<keyword evidence="1" id="KW-0812">Transmembrane</keyword>
<dbReference type="InterPro" id="IPR046350">
    <property type="entry name" value="Cystatin_sf"/>
</dbReference>
<dbReference type="RefSeq" id="WP_160041350.1">
    <property type="nucleotide sequence ID" value="NZ_BORQ01000002.1"/>
</dbReference>
<keyword evidence="1" id="KW-0472">Membrane</keyword>
<dbReference type="SUPFAM" id="SSF54403">
    <property type="entry name" value="Cystatin/monellin"/>
    <property type="match status" value="2"/>
</dbReference>
<feature type="domain" description="Cell wall elongation regulator TseB-like" evidence="2">
    <location>
        <begin position="41"/>
        <end position="83"/>
    </location>
</feature>
<dbReference type="EMBL" id="BORQ01000002">
    <property type="protein sequence ID" value="GIO30915.1"/>
    <property type="molecule type" value="Genomic_DNA"/>
</dbReference>
<keyword evidence="4" id="KW-1185">Reference proteome</keyword>
<dbReference type="InterPro" id="IPR041401">
    <property type="entry name" value="TseB-like_dom"/>
</dbReference>
<evidence type="ECO:0000313" key="4">
    <source>
        <dbReference type="Proteomes" id="UP000679779"/>
    </source>
</evidence>
<dbReference type="Gene3D" id="3.10.450.40">
    <property type="match status" value="2"/>
</dbReference>
<keyword evidence="1" id="KW-1133">Transmembrane helix</keyword>
<evidence type="ECO:0000256" key="1">
    <source>
        <dbReference type="SAM" id="Phobius"/>
    </source>
</evidence>
<sequence length="171" mass="19912">MLKNKKKWIFLGIVVLLLLVFGLYRYYIYVTQDIRAQETAAILKAKQETSLVKVTEAQKSVWDTICWAIEGLDKDNRPVMVWVTMDEDGKVKSGEGTVHEELLSNGISENQVREKALKEIPDVKKLKIVPGMYNGQYAWQLFYWSKDHYYYQFYRFSDGQSIGGPFTLPNR</sequence>
<protein>
    <recommendedName>
        <fullName evidence="2">Cell wall elongation regulator TseB-like domain-containing protein</fullName>
    </recommendedName>
</protein>
<evidence type="ECO:0000259" key="2">
    <source>
        <dbReference type="Pfam" id="PF17881"/>
    </source>
</evidence>
<name>A0A919XH94_9BACL</name>
<dbReference type="Proteomes" id="UP000679779">
    <property type="component" value="Unassembled WGS sequence"/>
</dbReference>
<feature type="transmembrane region" description="Helical" evidence="1">
    <location>
        <begin position="7"/>
        <end position="27"/>
    </location>
</feature>
<dbReference type="AlphaFoldDB" id="A0A919XH94"/>
<reference evidence="3" key="1">
    <citation type="submission" date="2021-03" db="EMBL/GenBank/DDBJ databases">
        <title>Antimicrobial resistance genes in bacteria isolated from Japanese honey, and their potential for conferring macrolide and lincosamide resistance in the American foulbrood pathogen Paenibacillus larvae.</title>
        <authorList>
            <person name="Okamoto M."/>
            <person name="Kumagai M."/>
            <person name="Kanamori H."/>
            <person name="Takamatsu D."/>
        </authorList>
    </citation>
    <scope>NUCLEOTIDE SEQUENCE</scope>
    <source>
        <strain evidence="3">J2TS6</strain>
    </source>
</reference>